<protein>
    <recommendedName>
        <fullName evidence="1">CobW/HypB/UreG nucleotide-binding domain-containing protein</fullName>
    </recommendedName>
</protein>
<evidence type="ECO:0000313" key="2">
    <source>
        <dbReference type="EMBL" id="CAI9780019.1"/>
    </source>
</evidence>
<dbReference type="Gene3D" id="3.40.50.300">
    <property type="entry name" value="P-loop containing nucleotide triphosphate hydrolases"/>
    <property type="match status" value="1"/>
</dbReference>
<accession>A0AAD2A336</accession>
<feature type="domain" description="CobW/HypB/UreG nucleotide-binding" evidence="1">
    <location>
        <begin position="10"/>
        <end position="86"/>
    </location>
</feature>
<gene>
    <name evidence="2" type="ORF">FPE_LOCUS27449</name>
</gene>
<dbReference type="EMBL" id="OU503052">
    <property type="protein sequence ID" value="CAI9780019.1"/>
    <property type="molecule type" value="Genomic_DNA"/>
</dbReference>
<dbReference type="InterPro" id="IPR003495">
    <property type="entry name" value="CobW/HypB/UreG_nucleotide-bd"/>
</dbReference>
<dbReference type="PANTHER" id="PTHR13748">
    <property type="entry name" value="COBW-RELATED"/>
    <property type="match status" value="1"/>
</dbReference>
<evidence type="ECO:0000259" key="1">
    <source>
        <dbReference type="Pfam" id="PF02492"/>
    </source>
</evidence>
<dbReference type="PANTHER" id="PTHR13748:SF62">
    <property type="entry name" value="COBW DOMAIN-CONTAINING PROTEIN"/>
    <property type="match status" value="1"/>
</dbReference>
<name>A0AAD2A336_9LAMI</name>
<dbReference type="Pfam" id="PF02492">
    <property type="entry name" value="cobW"/>
    <property type="match status" value="1"/>
</dbReference>
<dbReference type="InterPro" id="IPR051316">
    <property type="entry name" value="Zinc-reg_GTPase_activator"/>
</dbReference>
<dbReference type="SUPFAM" id="SSF52540">
    <property type="entry name" value="P-loop containing nucleoside triphosphate hydrolases"/>
    <property type="match status" value="1"/>
</dbReference>
<dbReference type="InterPro" id="IPR027417">
    <property type="entry name" value="P-loop_NTPase"/>
</dbReference>
<dbReference type="AlphaFoldDB" id="A0AAD2A336"/>
<organism evidence="2 3">
    <name type="scientific">Fraxinus pennsylvanica</name>
    <dbReference type="NCBI Taxonomy" id="56036"/>
    <lineage>
        <taxon>Eukaryota</taxon>
        <taxon>Viridiplantae</taxon>
        <taxon>Streptophyta</taxon>
        <taxon>Embryophyta</taxon>
        <taxon>Tracheophyta</taxon>
        <taxon>Spermatophyta</taxon>
        <taxon>Magnoliopsida</taxon>
        <taxon>eudicotyledons</taxon>
        <taxon>Gunneridae</taxon>
        <taxon>Pentapetalae</taxon>
        <taxon>asterids</taxon>
        <taxon>lamiids</taxon>
        <taxon>Lamiales</taxon>
        <taxon>Oleaceae</taxon>
        <taxon>Oleeae</taxon>
        <taxon>Fraxinus</taxon>
    </lineage>
</organism>
<proteinExistence type="predicted"/>
<sequence length="112" mass="12602">MDSVFYIARKLPHIVIETTGLANPAPIIQTFYAEGQVFSDVKLDGIVTMVDAKHAGFHLDEIKPEGVVNEAVKKIAYADRIIVNKNINRMAQLKRTMEMLTWTMISELEALI</sequence>
<keyword evidence="3" id="KW-1185">Reference proteome</keyword>
<evidence type="ECO:0000313" key="3">
    <source>
        <dbReference type="Proteomes" id="UP000834106"/>
    </source>
</evidence>
<reference evidence="2" key="1">
    <citation type="submission" date="2023-05" db="EMBL/GenBank/DDBJ databases">
        <authorList>
            <person name="Huff M."/>
        </authorList>
    </citation>
    <scope>NUCLEOTIDE SEQUENCE</scope>
</reference>
<dbReference type="Proteomes" id="UP000834106">
    <property type="component" value="Chromosome 17"/>
</dbReference>
<dbReference type="GO" id="GO:0005737">
    <property type="term" value="C:cytoplasm"/>
    <property type="evidence" value="ECO:0007669"/>
    <property type="project" value="TreeGrafter"/>
</dbReference>